<name>A0ACC1RGI0_9HYPO</name>
<proteinExistence type="predicted"/>
<evidence type="ECO:0000313" key="2">
    <source>
        <dbReference type="Proteomes" id="UP001148629"/>
    </source>
</evidence>
<accession>A0ACC1RGI0</accession>
<gene>
    <name evidence="1" type="ORF">NM208_g15142</name>
</gene>
<comment type="caution">
    <text evidence="1">The sequence shown here is derived from an EMBL/GenBank/DDBJ whole genome shotgun (WGS) entry which is preliminary data.</text>
</comment>
<sequence length="533" mass="59535">MWKRETGGPPVAALAKSKKAELEDDDDDDDELGDDADMNTNPNIIDNVTPNVEGFQQHIIDLNPDLANANTYLVERIAYQQVQRYKSLLKNKIGHLKLGNTCPSGMLCIAMGGSAVPLDLNNNPQDLDPLSSPNDGDDGSPIEGAINNESFPQDIPMPPTARLPAEFECQLCYSSKTFKKPSDWTKHVHEDVQPFTCTWDKCREPKIFKRKADWVRHENEGHRHLEWWTCDVEACHHQCYRRDNFLQHLVREHKYPEPKVKTKAAVKKAGGVDPTWQKVEQCHRETTKRPQDEPCRFCGKTFPTWKKLTVHLAKHMEQISLPVLRLVDAKASELKADTIISPVQDPPPRHLLPTPIDQTSPVQFPVAGQQQMTPNTQHMAYRNTGQMMYPVMPTDAYQQHTGFYPDQFGNVGHNLPSAHAEMGLHPMNQGFNHAAQMQEMPVTRQGYVPDPNAYMMSSNGVEQSYAQMNALGLQNQGVPMGQMGYDGIMDPSSGNGSPFSGQGSVSPYSHSPNLNANNGGGNMWSGGRMAGYQ</sequence>
<dbReference type="Proteomes" id="UP001148629">
    <property type="component" value="Unassembled WGS sequence"/>
</dbReference>
<keyword evidence="2" id="KW-1185">Reference proteome</keyword>
<dbReference type="EMBL" id="JANRMS010003901">
    <property type="protein sequence ID" value="KAJ3513727.1"/>
    <property type="molecule type" value="Genomic_DNA"/>
</dbReference>
<evidence type="ECO:0000313" key="1">
    <source>
        <dbReference type="EMBL" id="KAJ3513727.1"/>
    </source>
</evidence>
<reference evidence="1" key="1">
    <citation type="submission" date="2022-08" db="EMBL/GenBank/DDBJ databases">
        <title>Genome Sequence of Fusarium decemcellulare.</title>
        <authorList>
            <person name="Buettner E."/>
        </authorList>
    </citation>
    <scope>NUCLEOTIDE SEQUENCE</scope>
    <source>
        <strain evidence="1">Babe19</strain>
    </source>
</reference>
<protein>
    <submittedName>
        <fullName evidence="1">Uncharacterized protein</fullName>
    </submittedName>
</protein>
<organism evidence="1 2">
    <name type="scientific">Fusarium decemcellulare</name>
    <dbReference type="NCBI Taxonomy" id="57161"/>
    <lineage>
        <taxon>Eukaryota</taxon>
        <taxon>Fungi</taxon>
        <taxon>Dikarya</taxon>
        <taxon>Ascomycota</taxon>
        <taxon>Pezizomycotina</taxon>
        <taxon>Sordariomycetes</taxon>
        <taxon>Hypocreomycetidae</taxon>
        <taxon>Hypocreales</taxon>
        <taxon>Nectriaceae</taxon>
        <taxon>Fusarium</taxon>
        <taxon>Fusarium decemcellulare species complex</taxon>
    </lineage>
</organism>